<dbReference type="InterPro" id="IPR003156">
    <property type="entry name" value="DHHA1_dom"/>
</dbReference>
<dbReference type="STRING" id="1123281.SAMN02745180_01697"/>
<dbReference type="Proteomes" id="UP000184389">
    <property type="component" value="Unassembled WGS sequence"/>
</dbReference>
<dbReference type="PANTHER" id="PTHR47618:SF1">
    <property type="entry name" value="BIFUNCTIONAL OLIGORIBONUCLEASE AND PAP PHOSPHATASE NRNA"/>
    <property type="match status" value="1"/>
</dbReference>
<dbReference type="OrthoDB" id="9803668at2"/>
<evidence type="ECO:0000313" key="4">
    <source>
        <dbReference type="Proteomes" id="UP000184389"/>
    </source>
</evidence>
<feature type="domain" description="DHHA1" evidence="2">
    <location>
        <begin position="230"/>
        <end position="323"/>
    </location>
</feature>
<dbReference type="AlphaFoldDB" id="A0A1M5XKE2"/>
<feature type="domain" description="DDH" evidence="1">
    <location>
        <begin position="22"/>
        <end position="161"/>
    </location>
</feature>
<proteinExistence type="predicted"/>
<dbReference type="Pfam" id="PF01368">
    <property type="entry name" value="DHH"/>
    <property type="match status" value="1"/>
</dbReference>
<evidence type="ECO:0000259" key="2">
    <source>
        <dbReference type="Pfam" id="PF02272"/>
    </source>
</evidence>
<dbReference type="Gene3D" id="3.90.1640.10">
    <property type="entry name" value="inorganic pyrophosphatase (n-terminal core)"/>
    <property type="match status" value="1"/>
</dbReference>
<accession>A0A1M5XKE2</accession>
<dbReference type="InterPro" id="IPR001667">
    <property type="entry name" value="DDH_dom"/>
</dbReference>
<evidence type="ECO:0000259" key="1">
    <source>
        <dbReference type="Pfam" id="PF01368"/>
    </source>
</evidence>
<evidence type="ECO:0000313" key="3">
    <source>
        <dbReference type="EMBL" id="SHH99984.1"/>
    </source>
</evidence>
<sequence>MNSEIKLLMDKSIEMIKSSKTIYLCSHVQPDGDNIGSLLALGMAIKKLNKDVSILKVDEIPKDFLFLPNIDMIKEQNAVETIDLFISLDNGDIERLGIGKELALRAKKIINIDHHITNDNFGDVNIVIPSAAATGEIIYHFIKEMGVEIDKDIATCIYVAISTDTGSFMYDSTTSITHLIAADLMNKGIDLNEIIVNIYQSRSLSRTKLFIKTLNTLEMLCKGKIAVVSVSRDMLEECNANMEDAEGIVSYIRDIEGVEIACILKEVEDDEIKISLRSKSKINVAEICSKYNGGGHKKAAGCTINKSIYDAKESILKEIYNYIR</sequence>
<dbReference type="EMBL" id="FQXR01000007">
    <property type="protein sequence ID" value="SHH99984.1"/>
    <property type="molecule type" value="Genomic_DNA"/>
</dbReference>
<organism evidence="3 4">
    <name type="scientific">Sporanaerobacter acetigenes DSM 13106</name>
    <dbReference type="NCBI Taxonomy" id="1123281"/>
    <lineage>
        <taxon>Bacteria</taxon>
        <taxon>Bacillati</taxon>
        <taxon>Bacillota</taxon>
        <taxon>Tissierellia</taxon>
        <taxon>Tissierellales</taxon>
        <taxon>Sporanaerobacteraceae</taxon>
        <taxon>Sporanaerobacter</taxon>
    </lineage>
</organism>
<protein>
    <submittedName>
        <fullName evidence="3">Phosphoesterase RecJ domain-containing protein</fullName>
    </submittedName>
</protein>
<reference evidence="3 4" key="1">
    <citation type="submission" date="2016-11" db="EMBL/GenBank/DDBJ databases">
        <authorList>
            <person name="Jaros S."/>
            <person name="Januszkiewicz K."/>
            <person name="Wedrychowicz H."/>
        </authorList>
    </citation>
    <scope>NUCLEOTIDE SEQUENCE [LARGE SCALE GENOMIC DNA]</scope>
    <source>
        <strain evidence="3 4">DSM 13106</strain>
    </source>
</reference>
<name>A0A1M5XKE2_9FIRM</name>
<dbReference type="InterPro" id="IPR051319">
    <property type="entry name" value="Oligoribo/pAp-PDE_c-di-AMP_PDE"/>
</dbReference>
<keyword evidence="4" id="KW-1185">Reference proteome</keyword>
<dbReference type="Gene3D" id="3.10.310.30">
    <property type="match status" value="1"/>
</dbReference>
<dbReference type="SUPFAM" id="SSF64182">
    <property type="entry name" value="DHH phosphoesterases"/>
    <property type="match status" value="1"/>
</dbReference>
<dbReference type="InterPro" id="IPR038763">
    <property type="entry name" value="DHH_sf"/>
</dbReference>
<dbReference type="PANTHER" id="PTHR47618">
    <property type="entry name" value="BIFUNCTIONAL OLIGORIBONUCLEASE AND PAP PHOSPHATASE NRNA"/>
    <property type="match status" value="1"/>
</dbReference>
<dbReference type="Pfam" id="PF02272">
    <property type="entry name" value="DHHA1"/>
    <property type="match status" value="1"/>
</dbReference>
<gene>
    <name evidence="3" type="ORF">SAMN02745180_01697</name>
</gene>
<dbReference type="RefSeq" id="WP_072744366.1">
    <property type="nucleotide sequence ID" value="NZ_FQXR01000007.1"/>
</dbReference>
<dbReference type="GO" id="GO:0003676">
    <property type="term" value="F:nucleic acid binding"/>
    <property type="evidence" value="ECO:0007669"/>
    <property type="project" value="InterPro"/>
</dbReference>